<dbReference type="Proteomes" id="UP000183832">
    <property type="component" value="Unassembled WGS sequence"/>
</dbReference>
<protein>
    <submittedName>
        <fullName evidence="2">CLUMA_CG007631, isoform A</fullName>
    </submittedName>
</protein>
<accession>A0A1J1I3E0</accession>
<evidence type="ECO:0000256" key="1">
    <source>
        <dbReference type="SAM" id="MobiDB-lite"/>
    </source>
</evidence>
<reference evidence="2 3" key="1">
    <citation type="submission" date="2015-04" db="EMBL/GenBank/DDBJ databases">
        <authorList>
            <person name="Syromyatnikov M.Y."/>
            <person name="Popov V.N."/>
        </authorList>
    </citation>
    <scope>NUCLEOTIDE SEQUENCE [LARGE SCALE GENOMIC DNA]</scope>
</reference>
<sequence>MIYELPRRRTVMEISFNKKEKLERKLYQLLAHNTNVVSLNVTNMDQSTEDFKGGSRVFSSSQASQTMMNN</sequence>
<proteinExistence type="predicted"/>
<feature type="region of interest" description="Disordered" evidence="1">
    <location>
        <begin position="47"/>
        <end position="70"/>
    </location>
</feature>
<organism evidence="2 3">
    <name type="scientific">Clunio marinus</name>
    <dbReference type="NCBI Taxonomy" id="568069"/>
    <lineage>
        <taxon>Eukaryota</taxon>
        <taxon>Metazoa</taxon>
        <taxon>Ecdysozoa</taxon>
        <taxon>Arthropoda</taxon>
        <taxon>Hexapoda</taxon>
        <taxon>Insecta</taxon>
        <taxon>Pterygota</taxon>
        <taxon>Neoptera</taxon>
        <taxon>Endopterygota</taxon>
        <taxon>Diptera</taxon>
        <taxon>Nematocera</taxon>
        <taxon>Chironomoidea</taxon>
        <taxon>Chironomidae</taxon>
        <taxon>Clunio</taxon>
    </lineage>
</organism>
<name>A0A1J1I3E0_9DIPT</name>
<evidence type="ECO:0000313" key="2">
    <source>
        <dbReference type="EMBL" id="CRK94108.1"/>
    </source>
</evidence>
<feature type="compositionally biased region" description="Polar residues" evidence="1">
    <location>
        <begin position="57"/>
        <end position="70"/>
    </location>
</feature>
<dbReference type="EMBL" id="CVRI01000038">
    <property type="protein sequence ID" value="CRK94108.1"/>
    <property type="molecule type" value="Genomic_DNA"/>
</dbReference>
<keyword evidence="3" id="KW-1185">Reference proteome</keyword>
<evidence type="ECO:0000313" key="3">
    <source>
        <dbReference type="Proteomes" id="UP000183832"/>
    </source>
</evidence>
<gene>
    <name evidence="2" type="ORF">CLUMA_CG007631</name>
</gene>
<dbReference type="AlphaFoldDB" id="A0A1J1I3E0"/>